<dbReference type="SUPFAM" id="SSF56059">
    <property type="entry name" value="Glutathione synthetase ATP-binding domain-like"/>
    <property type="match status" value="1"/>
</dbReference>
<dbReference type="PANTHER" id="PTHR22931:SF9">
    <property type="entry name" value="PYRUVATE, PHOSPHATE DIKINASE 1, CHLOROPLASTIC"/>
    <property type="match status" value="1"/>
</dbReference>
<dbReference type="AlphaFoldDB" id="A0A953J2Z1"/>
<feature type="binding site" evidence="14">
    <location>
        <position position="815"/>
    </location>
    <ligand>
        <name>substrate</name>
    </ligand>
</feature>
<dbReference type="EMBL" id="JAIOIV010000028">
    <property type="protein sequence ID" value="MBZ0155276.1"/>
    <property type="molecule type" value="Genomic_DNA"/>
</dbReference>
<evidence type="ECO:0000256" key="13">
    <source>
        <dbReference type="PIRSR" id="PIRSR000853-1"/>
    </source>
</evidence>
<evidence type="ECO:0000256" key="15">
    <source>
        <dbReference type="PIRSR" id="PIRSR000853-3"/>
    </source>
</evidence>
<evidence type="ECO:0000256" key="3">
    <source>
        <dbReference type="ARBA" id="ARBA00007837"/>
    </source>
</evidence>
<evidence type="ECO:0000256" key="6">
    <source>
        <dbReference type="ARBA" id="ARBA00022679"/>
    </source>
</evidence>
<feature type="active site" description="Proton donor" evidence="13">
    <location>
        <position position="880"/>
    </location>
</feature>
<gene>
    <name evidence="19" type="primary">ppdK</name>
    <name evidence="19" type="ORF">K8I29_03565</name>
</gene>
<protein>
    <recommendedName>
        <fullName evidence="5 12">Pyruvate, phosphate dikinase</fullName>
        <ecNumber evidence="4 12">2.7.9.1</ecNumber>
    </recommendedName>
</protein>
<evidence type="ECO:0000256" key="2">
    <source>
        <dbReference type="ARBA" id="ARBA00003144"/>
    </source>
</evidence>
<keyword evidence="10" id="KW-0067">ATP-binding</keyword>
<evidence type="ECO:0000256" key="9">
    <source>
        <dbReference type="ARBA" id="ARBA00022777"/>
    </source>
</evidence>
<keyword evidence="19" id="KW-0670">Pyruvate</keyword>
<evidence type="ECO:0000256" key="4">
    <source>
        <dbReference type="ARBA" id="ARBA00011994"/>
    </source>
</evidence>
<dbReference type="InterPro" id="IPR036637">
    <property type="entry name" value="Phosphohistidine_dom_sf"/>
</dbReference>
<comment type="similarity">
    <text evidence="3 12">Belongs to the PEP-utilizing enzyme family.</text>
</comment>
<feature type="domain" description="PEP-utilising enzyme C-terminal" evidence="18">
    <location>
        <begin position="570"/>
        <end position="918"/>
    </location>
</feature>
<evidence type="ECO:0000259" key="17">
    <source>
        <dbReference type="Pfam" id="PF01326"/>
    </source>
</evidence>
<comment type="caution">
    <text evidence="19">The sequence shown here is derived from an EMBL/GenBank/DDBJ whole genome shotgun (WGS) entry which is preliminary data.</text>
</comment>
<dbReference type="InterPro" id="IPR040442">
    <property type="entry name" value="Pyrv_kinase-like_dom_sf"/>
</dbReference>
<dbReference type="Proteomes" id="UP000705867">
    <property type="component" value="Unassembled WGS sequence"/>
</dbReference>
<evidence type="ECO:0000259" key="18">
    <source>
        <dbReference type="Pfam" id="PF02896"/>
    </source>
</evidence>
<feature type="domain" description="Pyruvate phosphate dikinase AMP/ATP-binding" evidence="17">
    <location>
        <begin position="43"/>
        <end position="80"/>
    </location>
</feature>
<dbReference type="PIRSF" id="PIRSF000853">
    <property type="entry name" value="PPDK"/>
    <property type="match status" value="1"/>
</dbReference>
<dbReference type="PANTHER" id="PTHR22931">
    <property type="entry name" value="PHOSPHOENOLPYRUVATE DIKINASE-RELATED"/>
    <property type="match status" value="1"/>
</dbReference>
<evidence type="ECO:0000256" key="14">
    <source>
        <dbReference type="PIRSR" id="PIRSR000853-2"/>
    </source>
</evidence>
<evidence type="ECO:0000256" key="5">
    <source>
        <dbReference type="ARBA" id="ARBA00020138"/>
    </source>
</evidence>
<dbReference type="Pfam" id="PF00391">
    <property type="entry name" value="PEP-utilizers"/>
    <property type="match status" value="1"/>
</dbReference>
<dbReference type="Pfam" id="PF01326">
    <property type="entry name" value="PPDK_N"/>
    <property type="match status" value="3"/>
</dbReference>
<comment type="catalytic activity">
    <reaction evidence="12">
        <text>pyruvate + phosphate + ATP = phosphoenolpyruvate + AMP + diphosphate + H(+)</text>
        <dbReference type="Rhea" id="RHEA:10756"/>
        <dbReference type="ChEBI" id="CHEBI:15361"/>
        <dbReference type="ChEBI" id="CHEBI:15378"/>
        <dbReference type="ChEBI" id="CHEBI:30616"/>
        <dbReference type="ChEBI" id="CHEBI:33019"/>
        <dbReference type="ChEBI" id="CHEBI:43474"/>
        <dbReference type="ChEBI" id="CHEBI:58702"/>
        <dbReference type="ChEBI" id="CHEBI:456215"/>
        <dbReference type="EC" id="2.7.9.1"/>
    </reaction>
</comment>
<evidence type="ECO:0000313" key="19">
    <source>
        <dbReference type="EMBL" id="MBZ0155276.1"/>
    </source>
</evidence>
<dbReference type="SUPFAM" id="SSF52009">
    <property type="entry name" value="Phosphohistidine domain"/>
    <property type="match status" value="1"/>
</dbReference>
<dbReference type="InterPro" id="IPR008279">
    <property type="entry name" value="PEP-util_enz_mobile_dom"/>
</dbReference>
<keyword evidence="8" id="KW-0547">Nucleotide-binding</keyword>
<dbReference type="EC" id="2.7.9.1" evidence="4 12"/>
<feature type="domain" description="PEP-utilising enzyme mobile" evidence="16">
    <location>
        <begin position="470"/>
        <end position="551"/>
    </location>
</feature>
<accession>A0A953J2Z1</accession>
<reference evidence="19" key="2">
    <citation type="submission" date="2021-08" db="EMBL/GenBank/DDBJ databases">
        <authorList>
            <person name="Dalcin Martins P."/>
        </authorList>
    </citation>
    <scope>NUCLEOTIDE SEQUENCE</scope>
    <source>
        <strain evidence="19">MAG_39</strain>
    </source>
</reference>
<evidence type="ECO:0000256" key="7">
    <source>
        <dbReference type="ARBA" id="ARBA00022723"/>
    </source>
</evidence>
<evidence type="ECO:0000256" key="1">
    <source>
        <dbReference type="ARBA" id="ARBA00001946"/>
    </source>
</evidence>
<dbReference type="NCBIfam" id="NF004531">
    <property type="entry name" value="PRK05878.1"/>
    <property type="match status" value="1"/>
</dbReference>
<evidence type="ECO:0000256" key="8">
    <source>
        <dbReference type="ARBA" id="ARBA00022741"/>
    </source>
</evidence>
<dbReference type="InterPro" id="IPR013815">
    <property type="entry name" value="ATP_grasp_subdomain_1"/>
</dbReference>
<dbReference type="SUPFAM" id="SSF51621">
    <property type="entry name" value="Phosphoenolpyruvate/pyruvate domain"/>
    <property type="match status" value="1"/>
</dbReference>
<feature type="binding site" evidence="15">
    <location>
        <position position="794"/>
    </location>
    <ligand>
        <name>Mg(2+)</name>
        <dbReference type="ChEBI" id="CHEBI:18420"/>
    </ligand>
</feature>
<feature type="binding site" evidence="15">
    <location>
        <position position="818"/>
    </location>
    <ligand>
        <name>Mg(2+)</name>
        <dbReference type="ChEBI" id="CHEBI:18420"/>
    </ligand>
</feature>
<feature type="domain" description="Pyruvate phosphate dikinase AMP/ATP-binding" evidence="17">
    <location>
        <begin position="350"/>
        <end position="404"/>
    </location>
</feature>
<dbReference type="GO" id="GO:0016301">
    <property type="term" value="F:kinase activity"/>
    <property type="evidence" value="ECO:0007669"/>
    <property type="project" value="UniProtKB-UniRule"/>
</dbReference>
<dbReference type="Gene3D" id="3.30.470.20">
    <property type="entry name" value="ATP-grasp fold, B domain"/>
    <property type="match status" value="1"/>
</dbReference>
<dbReference type="GO" id="GO:0005524">
    <property type="term" value="F:ATP binding"/>
    <property type="evidence" value="ECO:0007669"/>
    <property type="project" value="UniProtKB-UniRule"/>
</dbReference>
<feature type="binding site" evidence="14">
    <location>
        <position position="794"/>
    </location>
    <ligand>
        <name>substrate</name>
    </ligand>
</feature>
<dbReference type="GO" id="GO:0050242">
    <property type="term" value="F:pyruvate, phosphate dikinase activity"/>
    <property type="evidence" value="ECO:0007669"/>
    <property type="project" value="UniProtKB-UniRule"/>
</dbReference>
<name>A0A953J2Z1_9BACT</name>
<feature type="binding site" evidence="14">
    <location>
        <position position="816"/>
    </location>
    <ligand>
        <name>substrate</name>
    </ligand>
</feature>
<evidence type="ECO:0000259" key="16">
    <source>
        <dbReference type="Pfam" id="PF00391"/>
    </source>
</evidence>
<dbReference type="InterPro" id="IPR015813">
    <property type="entry name" value="Pyrv/PenolPyrv_kinase-like_dom"/>
</dbReference>
<dbReference type="Gene3D" id="3.30.1490.20">
    <property type="entry name" value="ATP-grasp fold, A domain"/>
    <property type="match status" value="1"/>
</dbReference>
<keyword evidence="9" id="KW-0418">Kinase</keyword>
<keyword evidence="6 19" id="KW-0808">Transferase</keyword>
<dbReference type="InterPro" id="IPR018274">
    <property type="entry name" value="PEP_util_AS"/>
</dbReference>
<dbReference type="PROSITE" id="PS00370">
    <property type="entry name" value="PEP_ENZYMES_PHOS_SITE"/>
    <property type="match status" value="1"/>
</dbReference>
<feature type="active site" description="Tele-phosphohistidine intermediate" evidence="13">
    <location>
        <position position="503"/>
    </location>
</feature>
<evidence type="ECO:0000256" key="12">
    <source>
        <dbReference type="PIRNR" id="PIRNR000853"/>
    </source>
</evidence>
<keyword evidence="7 15" id="KW-0479">Metal-binding</keyword>
<dbReference type="InterPro" id="IPR010121">
    <property type="entry name" value="Pyruvate_phosphate_dikinase"/>
</dbReference>
<feature type="binding site" evidence="14">
    <location>
        <position position="667"/>
    </location>
    <ligand>
        <name>substrate</name>
    </ligand>
</feature>
<feature type="binding site" evidence="14">
    <location>
        <position position="611"/>
    </location>
    <ligand>
        <name>substrate</name>
    </ligand>
</feature>
<dbReference type="InterPro" id="IPR002192">
    <property type="entry name" value="PPDK_AMP/ATP-bd"/>
</dbReference>
<feature type="binding site" evidence="14">
    <location>
        <position position="817"/>
    </location>
    <ligand>
        <name>substrate</name>
    </ligand>
</feature>
<reference evidence="19" key="1">
    <citation type="journal article" date="2021" name="bioRxiv">
        <title>Unraveling nitrogen, sulfur and carbon metabolic pathways and microbial community transcriptional responses to substrate deprivation and toxicity stresses in a bioreactor mimicking anoxic brackish coastal sediment conditions.</title>
        <authorList>
            <person name="Martins P.D."/>
            <person name="Echeveste M.J."/>
            <person name="Arshad A."/>
            <person name="Kurth J."/>
            <person name="Ouboter H."/>
            <person name="Jetten M.S.M."/>
            <person name="Welte C.U."/>
        </authorList>
    </citation>
    <scope>NUCLEOTIDE SEQUENCE</scope>
    <source>
        <strain evidence="19">MAG_39</strain>
    </source>
</reference>
<evidence type="ECO:0000256" key="11">
    <source>
        <dbReference type="ARBA" id="ARBA00022842"/>
    </source>
</evidence>
<dbReference type="Gene3D" id="1.10.189.10">
    <property type="entry name" value="Pyruvate Phosphate Dikinase, domain 2"/>
    <property type="match status" value="1"/>
</dbReference>
<dbReference type="Gene3D" id="1.20.80.30">
    <property type="match status" value="1"/>
</dbReference>
<evidence type="ECO:0000256" key="10">
    <source>
        <dbReference type="ARBA" id="ARBA00022840"/>
    </source>
</evidence>
<sequence length="922" mass="102676">MAKVTKKAQKSAKPAKPAKAARAPKYVYFFGGGKADGKADMKNLLGGKGANLAEMVNLGIPVPPGFTITTEVCTLYYKNNRKYPQELAPQVDTALTKVEKIMGKKFGDPNNPLLVSVRSGARSSMPGMMETVLNVGLTSKTIPGLIRKTNNERFVYDAYRRLMMMYSDVVMEKAAGIEPADGQAIRHKLEHRMEELKKERGYKSDTELTVDDLKVLCDDFKKIIKVTLKKEFPDDPREQLWGGIGAVFQSWMGKRAVSYRRIEKIPEEWGTAVNVQSMVFGNTGDTSATGVAFTRNPATGEDMFFGEWLPNAQGEDVVAGIRTPNPVNKAGKTEDTKHLPSLEEQMPKLYKELFAIQKKLERHYKDMQDIEFTIEDGRLWMLQTRVGKRNGQAAIRMAVEMAKQKLIDRQMAIMRVKPDQLDELLHPSVDPAAEKKAVELAKGLPAGPGGAVGKVVFTADDAEAWAKKGQKVILVRNETSPEDVHGMHAAQAILTAKGGMTSHAALVARGWGKCCIVGCSALNIDIRRKEIHVNGRVLKEGDWITLNGTKGRVYEGQLSLLPADPEHNQWYKELMKWADQFRTLRVRTNADTPNDATTARNFGAEGIGLCRTEHMFFGPDRIKAVREMILSDTVEGRKKALTKLLPFQKGDFIGIFKAMAGFPVTIRLLDPPLHEFLPHTDRELEELAKDMGVSFDQLNAKNKSLHEFNPMLGHRGCRLGVTYPEIYEMQVQAIMEAACELARQKIKVMPEIMIPLVGHVKELEVMRALTVETAERVQKEYKARVPYTVGTMIELPRACVTAEEIATQADFYSFGTNDLTQTTYGLSRDDAGRFLPFYIENGLLKDDPFITIDQDGVGVLMKMAVEKGRQVKKDMKMGICGEHGGEPKSVEFCHTIGLNYVSCSPFRVPIARFAAAQAALRK</sequence>
<keyword evidence="11 15" id="KW-0460">Magnesium</keyword>
<feature type="domain" description="Pyruvate phosphate dikinase AMP/ATP-binding" evidence="17">
    <location>
        <begin position="86"/>
        <end position="334"/>
    </location>
</feature>
<organism evidence="19 20">
    <name type="scientific">Candidatus Nitrobium versatile</name>
    <dbReference type="NCBI Taxonomy" id="2884831"/>
    <lineage>
        <taxon>Bacteria</taxon>
        <taxon>Pseudomonadati</taxon>
        <taxon>Nitrospirota</taxon>
        <taxon>Nitrospiria</taxon>
        <taxon>Nitrospirales</taxon>
        <taxon>Nitrospiraceae</taxon>
        <taxon>Candidatus Nitrobium</taxon>
    </lineage>
</organism>
<dbReference type="Gene3D" id="3.20.20.60">
    <property type="entry name" value="Phosphoenolpyruvate-binding domains"/>
    <property type="match status" value="1"/>
</dbReference>
<evidence type="ECO:0000313" key="20">
    <source>
        <dbReference type="Proteomes" id="UP000705867"/>
    </source>
</evidence>
<feature type="binding site" evidence="14">
    <location>
        <position position="818"/>
    </location>
    <ligand>
        <name>substrate</name>
    </ligand>
</feature>
<dbReference type="NCBIfam" id="TIGR01828">
    <property type="entry name" value="pyru_phos_dikin"/>
    <property type="match status" value="1"/>
</dbReference>
<comment type="function">
    <text evidence="2">Catalyzes the reversible phosphorylation of pyruvate and phosphate.</text>
</comment>
<dbReference type="Gene3D" id="3.50.30.10">
    <property type="entry name" value="Phosphohistidine domain"/>
    <property type="match status" value="1"/>
</dbReference>
<dbReference type="Pfam" id="PF02896">
    <property type="entry name" value="PEP-utilizers_C"/>
    <property type="match status" value="1"/>
</dbReference>
<dbReference type="GO" id="GO:0046872">
    <property type="term" value="F:metal ion binding"/>
    <property type="evidence" value="ECO:0007669"/>
    <property type="project" value="UniProtKB-UniRule"/>
</dbReference>
<comment type="cofactor">
    <cofactor evidence="1 12 15">
        <name>Mg(2+)</name>
        <dbReference type="ChEBI" id="CHEBI:18420"/>
    </cofactor>
</comment>
<proteinExistence type="inferred from homology"/>
<dbReference type="InterPro" id="IPR000121">
    <property type="entry name" value="PEP_util_C"/>
</dbReference>